<accession>A0ABQ5R0C5</accession>
<evidence type="ECO:0000313" key="2">
    <source>
        <dbReference type="EMBL" id="GLI00254.1"/>
    </source>
</evidence>
<dbReference type="EMBL" id="BSDI01000031">
    <property type="protein sequence ID" value="GLI00254.1"/>
    <property type="molecule type" value="Genomic_DNA"/>
</dbReference>
<gene>
    <name evidence="2" type="ORF">Pa4123_55300</name>
</gene>
<evidence type="ECO:0000256" key="1">
    <source>
        <dbReference type="SAM" id="MobiDB-lite"/>
    </source>
</evidence>
<name>A0ABQ5R0C5_9ACTN</name>
<comment type="caution">
    <text evidence="2">The sequence shown here is derived from an EMBL/GenBank/DDBJ whole genome shotgun (WGS) entry which is preliminary data.</text>
</comment>
<feature type="region of interest" description="Disordered" evidence="1">
    <location>
        <begin position="1"/>
        <end position="22"/>
    </location>
</feature>
<protein>
    <recommendedName>
        <fullName evidence="4">DUF4188 domain-containing protein</fullName>
    </recommendedName>
</protein>
<sequence length="139" mass="16010">MRHPGGVPYHPTTARAEPDPRLDPYRERAGALFRQDEQVGVLYLRIGTWSQQVGGHLWWRRWSEPREQAEGYLAFTAGGFDDFVEDLQTLGDELADWGMGRFLYRGELLHVTWLDDATSRQTRVDTFGLDPNPAVDRLH</sequence>
<reference evidence="2" key="1">
    <citation type="submission" date="2022-12" db="EMBL/GenBank/DDBJ databases">
        <title>New Phytohabitans aurantiacus sp. RD004123 nov., an actinomycete isolated from soil.</title>
        <authorList>
            <person name="Triningsih D.W."/>
            <person name="Harunari E."/>
            <person name="Igarashi Y."/>
        </authorList>
    </citation>
    <scope>NUCLEOTIDE SEQUENCE</scope>
    <source>
        <strain evidence="2">RD004123</strain>
    </source>
</reference>
<dbReference type="Proteomes" id="UP001144280">
    <property type="component" value="Unassembled WGS sequence"/>
</dbReference>
<proteinExistence type="predicted"/>
<keyword evidence="3" id="KW-1185">Reference proteome</keyword>
<evidence type="ECO:0000313" key="3">
    <source>
        <dbReference type="Proteomes" id="UP001144280"/>
    </source>
</evidence>
<organism evidence="2 3">
    <name type="scientific">Phytohabitans aurantiacus</name>
    <dbReference type="NCBI Taxonomy" id="3016789"/>
    <lineage>
        <taxon>Bacteria</taxon>
        <taxon>Bacillati</taxon>
        <taxon>Actinomycetota</taxon>
        <taxon>Actinomycetes</taxon>
        <taxon>Micromonosporales</taxon>
        <taxon>Micromonosporaceae</taxon>
    </lineage>
</organism>
<evidence type="ECO:0008006" key="4">
    <source>
        <dbReference type="Google" id="ProtNLM"/>
    </source>
</evidence>